<dbReference type="Proteomes" id="UP000464674">
    <property type="component" value="Chromosome"/>
</dbReference>
<dbReference type="Pfam" id="PF01425">
    <property type="entry name" value="Amidase"/>
    <property type="match status" value="1"/>
</dbReference>
<accession>A0A857FS06</accession>
<proteinExistence type="inferred from homology"/>
<dbReference type="AlphaFoldDB" id="A0A857FS06"/>
<dbReference type="InterPro" id="IPR036928">
    <property type="entry name" value="AS_sf"/>
</dbReference>
<dbReference type="PANTHER" id="PTHR11895:SF7">
    <property type="entry name" value="GLUTAMYL-TRNA(GLN) AMIDOTRANSFERASE SUBUNIT A, MITOCHONDRIAL"/>
    <property type="match status" value="1"/>
</dbReference>
<evidence type="ECO:0000259" key="2">
    <source>
        <dbReference type="Pfam" id="PF01425"/>
    </source>
</evidence>
<feature type="domain" description="Amidase" evidence="2">
    <location>
        <begin position="18"/>
        <end position="359"/>
    </location>
</feature>
<dbReference type="PROSITE" id="PS00571">
    <property type="entry name" value="AMIDASES"/>
    <property type="match status" value="1"/>
</dbReference>
<comment type="similarity">
    <text evidence="1">Belongs to the amidase family.</text>
</comment>
<dbReference type="SUPFAM" id="SSF75304">
    <property type="entry name" value="Amidase signature (AS) enzymes"/>
    <property type="match status" value="1"/>
</dbReference>
<dbReference type="GO" id="GO:0003824">
    <property type="term" value="F:catalytic activity"/>
    <property type="evidence" value="ECO:0007669"/>
    <property type="project" value="InterPro"/>
</dbReference>
<organism evidence="3 4">
    <name type="scientific">Komagataeibacter xylinus</name>
    <name type="common">Gluconacetobacter xylinus</name>
    <dbReference type="NCBI Taxonomy" id="28448"/>
    <lineage>
        <taxon>Bacteria</taxon>
        <taxon>Pseudomonadati</taxon>
        <taxon>Pseudomonadota</taxon>
        <taxon>Alphaproteobacteria</taxon>
        <taxon>Acetobacterales</taxon>
        <taxon>Acetobacteraceae</taxon>
        <taxon>Komagataeibacter</taxon>
    </lineage>
</organism>
<name>A0A857FS06_KOMXY</name>
<dbReference type="OrthoDB" id="9811471at2"/>
<evidence type="ECO:0000256" key="1">
    <source>
        <dbReference type="ARBA" id="ARBA00009199"/>
    </source>
</evidence>
<gene>
    <name evidence="3" type="ORF">FMA36_11265</name>
</gene>
<dbReference type="InterPro" id="IPR020556">
    <property type="entry name" value="Amidase_CS"/>
</dbReference>
<sequence length="384" mass="40544">MSSPFCLRLEGEGDGPRVAIKDTIAIKGYPTRAGSQALADAPPEAHNAEVVDRLLAAGCVIVGKTKLHELAYGVTGINKAQGTPLNPLYPDYVPGGSSSGSAAAVACAEADFALGTDTGGSIRIPAACCGVFGLKPSFGLVSRQGILPPRTTLDCVGPFAPTARWITRAMEMIAPRFRNVALPQGLRVGVLDVPSAPVMHEMVRYMAELSGGIVTHHVLPGFAEAYTAGMDIIAAETFTASGHLLATGRIAPDVAVRLEKAGQISQETLDRAEEARARFTAQTDALLREVDVIMLPTLPEPPPRLGTPPGGPQVLRITEMVRPFNLSGHPAYAVPVRTLHEFPVSLQLVGRKGEDGLLCALAEFLEQRFPQHIGLRSTPVTTEG</sequence>
<evidence type="ECO:0000313" key="4">
    <source>
        <dbReference type="Proteomes" id="UP000464674"/>
    </source>
</evidence>
<dbReference type="PANTHER" id="PTHR11895">
    <property type="entry name" value="TRANSAMIDASE"/>
    <property type="match status" value="1"/>
</dbReference>
<dbReference type="EMBL" id="CP041348">
    <property type="protein sequence ID" value="QHC37181.1"/>
    <property type="molecule type" value="Genomic_DNA"/>
</dbReference>
<dbReference type="Gene3D" id="3.90.1300.10">
    <property type="entry name" value="Amidase signature (AS) domain"/>
    <property type="match status" value="1"/>
</dbReference>
<dbReference type="InterPro" id="IPR000120">
    <property type="entry name" value="Amidase"/>
</dbReference>
<protein>
    <submittedName>
        <fullName evidence="3">Amidase</fullName>
    </submittedName>
</protein>
<reference evidence="3 4" key="1">
    <citation type="journal article" date="2020" name="Carbohydr. Polym.">
        <title>Characterization and optimization of production of bacterial cellulose from strain CGMCC 17276 based on whole-genome analysis.</title>
        <authorList>
            <person name="Lu T."/>
            <person name="Gao H."/>
            <person name="Liao B."/>
            <person name="Wu J."/>
            <person name="Zhang W."/>
            <person name="Huang J."/>
            <person name="Liu M."/>
            <person name="Huang J."/>
            <person name="Chang Z."/>
            <person name="Jin M."/>
            <person name="Yi Z."/>
            <person name="Jiang D."/>
        </authorList>
    </citation>
    <scope>NUCLEOTIDE SEQUENCE [LARGE SCALE GENOMIC DNA]</scope>
    <source>
        <strain evidence="3 4">CGMCC 17276</strain>
    </source>
</reference>
<evidence type="ECO:0000313" key="3">
    <source>
        <dbReference type="EMBL" id="QHC37181.1"/>
    </source>
</evidence>
<dbReference type="InterPro" id="IPR023631">
    <property type="entry name" value="Amidase_dom"/>
</dbReference>